<comment type="caution">
    <text evidence="3">The sequence shown here is derived from an EMBL/GenBank/DDBJ whole genome shotgun (WGS) entry which is preliminary data.</text>
</comment>
<proteinExistence type="inferred from homology"/>
<keyword evidence="4" id="KW-1185">Reference proteome</keyword>
<dbReference type="PANTHER" id="PTHR43669">
    <property type="entry name" value="5-KETO-D-GLUCONATE 5-REDUCTASE"/>
    <property type="match status" value="1"/>
</dbReference>
<sequence>MAATRSDRSLVLIGSGPGIGVSVASLFAAKRFGKVVLIARRAEQLAADKRAVEAAAVTEGLLQVRVKTYAVDVVDTPALLAALDDAEAAFGKPEVVFFNAARVLPSALLEHDVAEIEYDLKITVSALYAVAKREVPGLAALARADATARPALMVTSSTLPQQPIPQVFSLSLAKAAQRNLVQSLVLTYAPGVHIGLVVVDGPVAPTHETRNPANIAAKTWEWFAQARESPSFEVEIA</sequence>
<reference evidence="3" key="2">
    <citation type="submission" date="2023-06" db="EMBL/GenBank/DDBJ databases">
        <authorList>
            <consortium name="Lawrence Berkeley National Laboratory"/>
            <person name="Haridas S."/>
            <person name="Hensen N."/>
            <person name="Bonometti L."/>
            <person name="Westerberg I."/>
            <person name="Brannstrom I.O."/>
            <person name="Guillou S."/>
            <person name="Cros-Aarteil S."/>
            <person name="Calhoun S."/>
            <person name="Kuo A."/>
            <person name="Mondo S."/>
            <person name="Pangilinan J."/>
            <person name="Riley R."/>
            <person name="Labutti K."/>
            <person name="Andreopoulos B."/>
            <person name="Lipzen A."/>
            <person name="Chen C."/>
            <person name="Yanf M."/>
            <person name="Daum C."/>
            <person name="Ng V."/>
            <person name="Clum A."/>
            <person name="Steindorff A."/>
            <person name="Ohm R."/>
            <person name="Martin F."/>
            <person name="Silar P."/>
            <person name="Natvig D."/>
            <person name="Lalanne C."/>
            <person name="Gautier V."/>
            <person name="Ament-Velasquez S.L."/>
            <person name="Kruys A."/>
            <person name="Hutchinson M.I."/>
            <person name="Powell A.J."/>
            <person name="Barry K."/>
            <person name="Miller A.N."/>
            <person name="Grigoriev I.V."/>
            <person name="Debuchy R."/>
            <person name="Gladieux P."/>
            <person name="Thoren M.H."/>
            <person name="Johannesson H."/>
        </authorList>
    </citation>
    <scope>NUCLEOTIDE SEQUENCE</scope>
    <source>
        <strain evidence="3">CBS 958.72</strain>
    </source>
</reference>
<evidence type="ECO:0000256" key="1">
    <source>
        <dbReference type="ARBA" id="ARBA00006484"/>
    </source>
</evidence>
<dbReference type="Proteomes" id="UP001287356">
    <property type="component" value="Unassembled WGS sequence"/>
</dbReference>
<dbReference type="InterPro" id="IPR002347">
    <property type="entry name" value="SDR_fam"/>
</dbReference>
<keyword evidence="2" id="KW-0560">Oxidoreductase</keyword>
<dbReference type="InterPro" id="IPR036291">
    <property type="entry name" value="NAD(P)-bd_dom_sf"/>
</dbReference>
<dbReference type="Pfam" id="PF00106">
    <property type="entry name" value="adh_short"/>
    <property type="match status" value="1"/>
</dbReference>
<evidence type="ECO:0000313" key="4">
    <source>
        <dbReference type="Proteomes" id="UP001287356"/>
    </source>
</evidence>
<reference evidence="3" key="1">
    <citation type="journal article" date="2023" name="Mol. Phylogenet. Evol.">
        <title>Genome-scale phylogeny and comparative genomics of the fungal order Sordariales.</title>
        <authorList>
            <person name="Hensen N."/>
            <person name="Bonometti L."/>
            <person name="Westerberg I."/>
            <person name="Brannstrom I.O."/>
            <person name="Guillou S."/>
            <person name="Cros-Aarteil S."/>
            <person name="Calhoun S."/>
            <person name="Haridas S."/>
            <person name="Kuo A."/>
            <person name="Mondo S."/>
            <person name="Pangilinan J."/>
            <person name="Riley R."/>
            <person name="LaButti K."/>
            <person name="Andreopoulos B."/>
            <person name="Lipzen A."/>
            <person name="Chen C."/>
            <person name="Yan M."/>
            <person name="Daum C."/>
            <person name="Ng V."/>
            <person name="Clum A."/>
            <person name="Steindorff A."/>
            <person name="Ohm R.A."/>
            <person name="Martin F."/>
            <person name="Silar P."/>
            <person name="Natvig D.O."/>
            <person name="Lalanne C."/>
            <person name="Gautier V."/>
            <person name="Ament-Velasquez S.L."/>
            <person name="Kruys A."/>
            <person name="Hutchinson M.I."/>
            <person name="Powell A.J."/>
            <person name="Barry K."/>
            <person name="Miller A.N."/>
            <person name="Grigoriev I.V."/>
            <person name="Debuchy R."/>
            <person name="Gladieux P."/>
            <person name="Hiltunen Thoren M."/>
            <person name="Johannesson H."/>
        </authorList>
    </citation>
    <scope>NUCLEOTIDE SEQUENCE</scope>
    <source>
        <strain evidence="3">CBS 958.72</strain>
    </source>
</reference>
<dbReference type="GO" id="GO:0016491">
    <property type="term" value="F:oxidoreductase activity"/>
    <property type="evidence" value="ECO:0007669"/>
    <property type="project" value="UniProtKB-KW"/>
</dbReference>
<dbReference type="AlphaFoldDB" id="A0AAE0NNP4"/>
<dbReference type="Gene3D" id="3.40.50.720">
    <property type="entry name" value="NAD(P)-binding Rossmann-like Domain"/>
    <property type="match status" value="1"/>
</dbReference>
<protein>
    <submittedName>
        <fullName evidence="3">Uncharacterized protein</fullName>
    </submittedName>
</protein>
<dbReference type="EMBL" id="JAULSN010000001">
    <property type="protein sequence ID" value="KAK3384690.1"/>
    <property type="molecule type" value="Genomic_DNA"/>
</dbReference>
<accession>A0AAE0NNP4</accession>
<organism evidence="3 4">
    <name type="scientific">Lasiosphaeria ovina</name>
    <dbReference type="NCBI Taxonomy" id="92902"/>
    <lineage>
        <taxon>Eukaryota</taxon>
        <taxon>Fungi</taxon>
        <taxon>Dikarya</taxon>
        <taxon>Ascomycota</taxon>
        <taxon>Pezizomycotina</taxon>
        <taxon>Sordariomycetes</taxon>
        <taxon>Sordariomycetidae</taxon>
        <taxon>Sordariales</taxon>
        <taxon>Lasiosphaeriaceae</taxon>
        <taxon>Lasiosphaeria</taxon>
    </lineage>
</organism>
<name>A0AAE0NNP4_9PEZI</name>
<evidence type="ECO:0000256" key="2">
    <source>
        <dbReference type="ARBA" id="ARBA00023002"/>
    </source>
</evidence>
<gene>
    <name evidence="3" type="ORF">B0T24DRAFT_518643</name>
</gene>
<dbReference type="SUPFAM" id="SSF51735">
    <property type="entry name" value="NAD(P)-binding Rossmann-fold domains"/>
    <property type="match status" value="1"/>
</dbReference>
<dbReference type="PANTHER" id="PTHR43669:SF3">
    <property type="entry name" value="ALCOHOL DEHYDROGENASE, PUTATIVE (AFU_ORTHOLOGUE AFUA_3G03445)-RELATED"/>
    <property type="match status" value="1"/>
</dbReference>
<comment type="similarity">
    <text evidence="1">Belongs to the short-chain dehydrogenases/reductases (SDR) family.</text>
</comment>
<evidence type="ECO:0000313" key="3">
    <source>
        <dbReference type="EMBL" id="KAK3384690.1"/>
    </source>
</evidence>